<accession>A0A7Y6DHI2</accession>
<organism evidence="1 2">
    <name type="scientific">Pseudomonas corrugata</name>
    <dbReference type="NCBI Taxonomy" id="47879"/>
    <lineage>
        <taxon>Bacteria</taxon>
        <taxon>Pseudomonadati</taxon>
        <taxon>Pseudomonadota</taxon>
        <taxon>Gammaproteobacteria</taxon>
        <taxon>Pseudomonadales</taxon>
        <taxon>Pseudomonadaceae</taxon>
        <taxon>Pseudomonas</taxon>
    </lineage>
</organism>
<gene>
    <name evidence="1" type="ORF">HNO91_11980</name>
</gene>
<evidence type="ECO:0000313" key="2">
    <source>
        <dbReference type="Proteomes" id="UP000536720"/>
    </source>
</evidence>
<dbReference type="RefSeq" id="WP_175362555.1">
    <property type="nucleotide sequence ID" value="NZ_JABFMR010000008.1"/>
</dbReference>
<sequence>MTGRTIIARTCKQLAEALQKQGFVFVADLPPQTRIEIRRGMIVVRMP</sequence>
<name>A0A7Y6DHI2_9PSED</name>
<proteinExistence type="predicted"/>
<dbReference type="EMBL" id="JABFMR010000008">
    <property type="protein sequence ID" value="NUT87146.1"/>
    <property type="molecule type" value="Genomic_DNA"/>
</dbReference>
<reference evidence="1 2" key="1">
    <citation type="journal article" date="2020" name="Front. Plant Sci.">
        <title>Isolation of Rhizosphere Bacteria That Improve Quality and Water Stress Tolerance in Greenhouse Ornamentals.</title>
        <authorList>
            <person name="Nordstedt N.P."/>
            <person name="Jones M.L."/>
        </authorList>
    </citation>
    <scope>NUCLEOTIDE SEQUENCE [LARGE SCALE GENOMIC DNA]</scope>
    <source>
        <strain evidence="1 2">C7D2</strain>
    </source>
</reference>
<dbReference type="Proteomes" id="UP000536720">
    <property type="component" value="Unassembled WGS sequence"/>
</dbReference>
<protein>
    <submittedName>
        <fullName evidence="1">Uncharacterized protein</fullName>
    </submittedName>
</protein>
<dbReference type="AlphaFoldDB" id="A0A7Y6DHI2"/>
<evidence type="ECO:0000313" key="1">
    <source>
        <dbReference type="EMBL" id="NUT87146.1"/>
    </source>
</evidence>
<comment type="caution">
    <text evidence="1">The sequence shown here is derived from an EMBL/GenBank/DDBJ whole genome shotgun (WGS) entry which is preliminary data.</text>
</comment>